<dbReference type="PANTHER" id="PTHR33284:SF1">
    <property type="entry name" value="RIBOSOMAL PROTEIN L25_GLN-TRNA SYNTHETASE, ANTI-CODON-BINDING DOMAIN-CONTAINING PROTEIN"/>
    <property type="match status" value="1"/>
</dbReference>
<dbReference type="InterPro" id="IPR020930">
    <property type="entry name" value="Ribosomal_uL5_bac-type"/>
</dbReference>
<feature type="domain" description="Large ribosomal subunit protein bL25 beta" evidence="4">
    <location>
        <begin position="79"/>
        <end position="160"/>
    </location>
</feature>
<feature type="region of interest" description="Disordered" evidence="3">
    <location>
        <begin position="166"/>
        <end position="195"/>
    </location>
</feature>
<dbReference type="SUPFAM" id="SSF50715">
    <property type="entry name" value="Ribosomal protein L25-like"/>
    <property type="match status" value="1"/>
</dbReference>
<dbReference type="InterPro" id="IPR020057">
    <property type="entry name" value="Ribosomal_bL25_b-dom"/>
</dbReference>
<keyword evidence="5" id="KW-0687">Ribonucleoprotein</keyword>
<sequence>MGITPMAIIEKNKGTVVLQAPERSILDALKGASALGQFKVQINGEKTPRSVILKSVDKDPVANRLLHVAVLEVSQTDVVIVEVPIHFVGTPAPVEQKEGTVLHPTTHLKVRGQIQDLPDSLEIDISGLEMNHSASVSDLTISDKLEVLTPLDATIATIAPIVVQVESEAEPTEGGAEPELVGGESERESESGGEG</sequence>
<name>A0A809SDA6_9BACT</name>
<dbReference type="EMBL" id="AP021858">
    <property type="protein sequence ID" value="BBO22874.1"/>
    <property type="molecule type" value="Genomic_DNA"/>
</dbReference>
<reference evidence="5" key="1">
    <citation type="journal article" name="DNA Res.">
        <title>The physiological potential of anammox bacteria as revealed by their core genome structure.</title>
        <authorList>
            <person name="Okubo T."/>
            <person name="Toyoda A."/>
            <person name="Fukuhara K."/>
            <person name="Uchiyama I."/>
            <person name="Harigaya Y."/>
            <person name="Kuroiwa M."/>
            <person name="Suzuki T."/>
            <person name="Murakami Y."/>
            <person name="Suwa Y."/>
            <person name="Takami H."/>
        </authorList>
    </citation>
    <scope>NUCLEOTIDE SEQUENCE</scope>
    <source>
        <strain evidence="5">317325-2</strain>
    </source>
</reference>
<dbReference type="Proteomes" id="UP000662873">
    <property type="component" value="Chromosome"/>
</dbReference>
<keyword evidence="5" id="KW-0689">Ribosomal protein</keyword>
<proteinExistence type="predicted"/>
<dbReference type="Gene3D" id="2.170.120.20">
    <property type="entry name" value="Ribosomal protein L25, beta domain"/>
    <property type="match status" value="1"/>
</dbReference>
<keyword evidence="2" id="KW-0694">RNA-binding</keyword>
<dbReference type="AlphaFoldDB" id="A0A809SDA6"/>
<dbReference type="GO" id="GO:0003735">
    <property type="term" value="F:structural constituent of ribosome"/>
    <property type="evidence" value="ECO:0007669"/>
    <property type="project" value="InterPro"/>
</dbReference>
<dbReference type="InterPro" id="IPR037121">
    <property type="entry name" value="Ribosomal_bL25_C"/>
</dbReference>
<evidence type="ECO:0000313" key="5">
    <source>
        <dbReference type="EMBL" id="BBO22874.1"/>
    </source>
</evidence>
<dbReference type="PANTHER" id="PTHR33284">
    <property type="entry name" value="RIBOSOMAL PROTEIN L25/GLN-TRNA SYNTHETASE, ANTI-CODON-BINDING DOMAIN-CONTAINING PROTEIN"/>
    <property type="match status" value="1"/>
</dbReference>
<feature type="compositionally biased region" description="Low complexity" evidence="3">
    <location>
        <begin position="172"/>
        <end position="183"/>
    </location>
</feature>
<gene>
    <name evidence="5" type="ORF">NPRO_04690</name>
</gene>
<organism evidence="5 6">
    <name type="scientific">Candidatus Nitrosymbiomonas proteolyticus</name>
    <dbReference type="NCBI Taxonomy" id="2608984"/>
    <lineage>
        <taxon>Bacteria</taxon>
        <taxon>Bacillati</taxon>
        <taxon>Armatimonadota</taxon>
        <taxon>Armatimonadota incertae sedis</taxon>
        <taxon>Candidatus Nitrosymbiomonas</taxon>
    </lineage>
</organism>
<dbReference type="GO" id="GO:0022625">
    <property type="term" value="C:cytosolic large ribosomal subunit"/>
    <property type="evidence" value="ECO:0007669"/>
    <property type="project" value="TreeGrafter"/>
</dbReference>
<evidence type="ECO:0000256" key="1">
    <source>
        <dbReference type="ARBA" id="ARBA00022730"/>
    </source>
</evidence>
<feature type="compositionally biased region" description="Basic and acidic residues" evidence="3">
    <location>
        <begin position="184"/>
        <end position="195"/>
    </location>
</feature>
<protein>
    <submittedName>
        <fullName evidence="5">50S ribosomal protein L25</fullName>
    </submittedName>
</protein>
<dbReference type="KEGG" id="npy:NPRO_04690"/>
<dbReference type="InterPro" id="IPR020056">
    <property type="entry name" value="Rbsml_bL25/Gln-tRNA_synth_N"/>
</dbReference>
<evidence type="ECO:0000259" key="4">
    <source>
        <dbReference type="Pfam" id="PF14693"/>
    </source>
</evidence>
<evidence type="ECO:0000256" key="3">
    <source>
        <dbReference type="SAM" id="MobiDB-lite"/>
    </source>
</evidence>
<accession>A0A809SDA6</accession>
<keyword evidence="1" id="KW-0699">rRNA-binding</keyword>
<dbReference type="Gene3D" id="2.40.240.10">
    <property type="entry name" value="Ribosomal Protein L25, Chain P"/>
    <property type="match status" value="1"/>
</dbReference>
<dbReference type="GO" id="GO:0008097">
    <property type="term" value="F:5S rRNA binding"/>
    <property type="evidence" value="ECO:0007669"/>
    <property type="project" value="TreeGrafter"/>
</dbReference>
<dbReference type="Pfam" id="PF14693">
    <property type="entry name" value="Ribosomal_TL5_C"/>
    <property type="match status" value="1"/>
</dbReference>
<dbReference type="InterPro" id="IPR011035">
    <property type="entry name" value="Ribosomal_bL25/Gln-tRNA_synth"/>
</dbReference>
<evidence type="ECO:0000256" key="2">
    <source>
        <dbReference type="ARBA" id="ARBA00022884"/>
    </source>
</evidence>
<dbReference type="GO" id="GO:0006412">
    <property type="term" value="P:translation"/>
    <property type="evidence" value="ECO:0007669"/>
    <property type="project" value="InterPro"/>
</dbReference>
<evidence type="ECO:0000313" key="6">
    <source>
        <dbReference type="Proteomes" id="UP000662873"/>
    </source>
</evidence>